<dbReference type="VEuPathDB" id="FungiDB:MMYC01_208126"/>
<sequence>MLLLSSRKPGHSAPVFCWVGASAITTTLSTSTSQAPGGGTSPTPTTLQEGWYWIRAVATPNYRSYLQAAQPTALAAAATAAAVISSPSSAGQFKLEAGQLVYNRFGSAPDLYMHVEGPAERPHTAETAHVVRGEPERGDTLTWAVADIPRSNTAAWLVCGDSKDLFVNMGEYSAVSYLSFGHNTRLWFVINNILLS</sequence>
<accession>A0A175VW44</accession>
<dbReference type="STRING" id="100816.A0A175VW44"/>
<protein>
    <submittedName>
        <fullName evidence="1">Uncharacterized protein</fullName>
    </submittedName>
</protein>
<reference evidence="1 2" key="1">
    <citation type="journal article" date="2016" name="Genome Announc.">
        <title>Genome Sequence of Madurella mycetomatis mm55, Isolated from a Human Mycetoma Case in Sudan.</title>
        <authorList>
            <person name="Smit S."/>
            <person name="Derks M.F."/>
            <person name="Bervoets S."/>
            <person name="Fahal A."/>
            <person name="van Leeuwen W."/>
            <person name="van Belkum A."/>
            <person name="van de Sande W.W."/>
        </authorList>
    </citation>
    <scope>NUCLEOTIDE SEQUENCE [LARGE SCALE GENOMIC DNA]</scope>
    <source>
        <strain evidence="2">mm55</strain>
    </source>
</reference>
<gene>
    <name evidence="1" type="ORF">MMYC01_208126</name>
</gene>
<dbReference type="Proteomes" id="UP000078237">
    <property type="component" value="Unassembled WGS sequence"/>
</dbReference>
<evidence type="ECO:0000313" key="1">
    <source>
        <dbReference type="EMBL" id="KXX75389.1"/>
    </source>
</evidence>
<keyword evidence="2" id="KW-1185">Reference proteome</keyword>
<name>A0A175VW44_9PEZI</name>
<evidence type="ECO:0000313" key="2">
    <source>
        <dbReference type="Proteomes" id="UP000078237"/>
    </source>
</evidence>
<organism evidence="1 2">
    <name type="scientific">Madurella mycetomatis</name>
    <dbReference type="NCBI Taxonomy" id="100816"/>
    <lineage>
        <taxon>Eukaryota</taxon>
        <taxon>Fungi</taxon>
        <taxon>Dikarya</taxon>
        <taxon>Ascomycota</taxon>
        <taxon>Pezizomycotina</taxon>
        <taxon>Sordariomycetes</taxon>
        <taxon>Sordariomycetidae</taxon>
        <taxon>Sordariales</taxon>
        <taxon>Sordariales incertae sedis</taxon>
        <taxon>Madurella</taxon>
    </lineage>
</organism>
<comment type="caution">
    <text evidence="1">The sequence shown here is derived from an EMBL/GenBank/DDBJ whole genome shotgun (WGS) entry which is preliminary data.</text>
</comment>
<dbReference type="EMBL" id="LCTW02000274">
    <property type="protein sequence ID" value="KXX75389.1"/>
    <property type="molecule type" value="Genomic_DNA"/>
</dbReference>
<proteinExistence type="predicted"/>
<dbReference type="OrthoDB" id="70316at2759"/>
<dbReference type="AlphaFoldDB" id="A0A175VW44"/>